<dbReference type="SUPFAM" id="SSF52266">
    <property type="entry name" value="SGNH hydrolase"/>
    <property type="match status" value="1"/>
</dbReference>
<dbReference type="PANTHER" id="PTHR45648:SF180">
    <property type="entry name" value="OS04G0561800 PROTEIN"/>
    <property type="match status" value="1"/>
</dbReference>
<sequence length="428" mass="46501">MISLVVFVLVLGVVGASTIPPVYIFGDSTADVGNNNFLPGTTAKANFPHNGIDFPHHRATGRFSNGYNGIDFIAKTMGHLRSPNPFLSLTNTTLHKHIYKGVNFASGGSGILDSTKQGSTITMTMQLKHFSTVRSNISARVGENSTDEILSKSIFIVSTGGNDMFAFFTQFGPVNTTQREKFVATLISNYEAHIKTLYNLGARKFAIIGVPNVGCCPSIRSSNPTGDCINDLNTYASEFNEATKSLMHKLSSIYKGMKHAIGSTYEVVSNTLYNLGARKFAIVGVPKIGCCPSQRSINPTGDCIKDLNVYASKFNKATEALMRKLCTTNERMKYAIGSTYQIVSSIMENPHKLGFVETASACCGNGKLNGASPCIPNATYCLNRHEYLFWDLFHPSQATSKLAVEAFYTGSAPFVTPITFKELVEDDS</sequence>
<evidence type="ECO:0000256" key="2">
    <source>
        <dbReference type="ARBA" id="ARBA00022801"/>
    </source>
</evidence>
<evidence type="ECO:0000313" key="6">
    <source>
        <dbReference type="Proteomes" id="UP001180020"/>
    </source>
</evidence>
<dbReference type="InterPro" id="IPR035669">
    <property type="entry name" value="SGNH_plant_lipase-like"/>
</dbReference>
<reference evidence="5" key="2">
    <citation type="submission" date="2023-06" db="EMBL/GenBank/DDBJ databases">
        <authorList>
            <person name="Ma L."/>
            <person name="Liu K.-W."/>
            <person name="Li Z."/>
            <person name="Hsiao Y.-Y."/>
            <person name="Qi Y."/>
            <person name="Fu T."/>
            <person name="Tang G."/>
            <person name="Zhang D."/>
            <person name="Sun W.-H."/>
            <person name="Liu D.-K."/>
            <person name="Li Y."/>
            <person name="Chen G.-Z."/>
            <person name="Liu X.-D."/>
            <person name="Liao X.-Y."/>
            <person name="Jiang Y.-T."/>
            <person name="Yu X."/>
            <person name="Hao Y."/>
            <person name="Huang J."/>
            <person name="Zhao X.-W."/>
            <person name="Ke S."/>
            <person name="Chen Y.-Y."/>
            <person name="Wu W.-L."/>
            <person name="Hsu J.-L."/>
            <person name="Lin Y.-F."/>
            <person name="Huang M.-D."/>
            <person name="Li C.-Y."/>
            <person name="Huang L."/>
            <person name="Wang Z.-W."/>
            <person name="Zhao X."/>
            <person name="Zhong W.-Y."/>
            <person name="Peng D.-H."/>
            <person name="Ahmad S."/>
            <person name="Lan S."/>
            <person name="Zhang J.-S."/>
            <person name="Tsai W.-C."/>
            <person name="Van De Peer Y."/>
            <person name="Liu Z.-J."/>
        </authorList>
    </citation>
    <scope>NUCLEOTIDE SEQUENCE</scope>
    <source>
        <strain evidence="5">CP</strain>
        <tissue evidence="5">Leaves</tissue>
    </source>
</reference>
<dbReference type="CDD" id="cd01837">
    <property type="entry name" value="SGNH_plant_lipase_like"/>
    <property type="match status" value="1"/>
</dbReference>
<dbReference type="GO" id="GO:0016788">
    <property type="term" value="F:hydrolase activity, acting on ester bonds"/>
    <property type="evidence" value="ECO:0007669"/>
    <property type="project" value="InterPro"/>
</dbReference>
<comment type="similarity">
    <text evidence="1">Belongs to the 'GDSL' lipolytic enzyme family.</text>
</comment>
<feature type="signal peptide" evidence="4">
    <location>
        <begin position="1"/>
        <end position="16"/>
    </location>
</feature>
<dbReference type="EMBL" id="JAUJYO010000003">
    <property type="protein sequence ID" value="KAK1321812.1"/>
    <property type="molecule type" value="Genomic_DNA"/>
</dbReference>
<keyword evidence="2" id="KW-0378">Hydrolase</keyword>
<dbReference type="GO" id="GO:0016042">
    <property type="term" value="P:lipid catabolic process"/>
    <property type="evidence" value="ECO:0007669"/>
    <property type="project" value="UniProtKB-KW"/>
</dbReference>
<protein>
    <submittedName>
        <fullName evidence="5">GDSL esterase/lipase</fullName>
    </submittedName>
</protein>
<dbReference type="PANTHER" id="PTHR45648">
    <property type="entry name" value="GDSL LIPASE/ACYLHYDROLASE FAMILY PROTEIN (AFU_ORTHOLOGUE AFUA_4G14700)"/>
    <property type="match status" value="1"/>
</dbReference>
<keyword evidence="3" id="KW-0442">Lipid degradation</keyword>
<dbReference type="InterPro" id="IPR051058">
    <property type="entry name" value="GDSL_Est/Lipase"/>
</dbReference>
<gene>
    <name evidence="5" type="ORF">QJS10_CPA03g02366</name>
</gene>
<reference evidence="5" key="1">
    <citation type="journal article" date="2023" name="Nat. Commun.">
        <title>Diploid and tetraploid genomes of Acorus and the evolution of monocots.</title>
        <authorList>
            <person name="Ma L."/>
            <person name="Liu K.W."/>
            <person name="Li Z."/>
            <person name="Hsiao Y.Y."/>
            <person name="Qi Y."/>
            <person name="Fu T."/>
            <person name="Tang G.D."/>
            <person name="Zhang D."/>
            <person name="Sun W.H."/>
            <person name="Liu D.K."/>
            <person name="Li Y."/>
            <person name="Chen G.Z."/>
            <person name="Liu X.D."/>
            <person name="Liao X.Y."/>
            <person name="Jiang Y.T."/>
            <person name="Yu X."/>
            <person name="Hao Y."/>
            <person name="Huang J."/>
            <person name="Zhao X.W."/>
            <person name="Ke S."/>
            <person name="Chen Y.Y."/>
            <person name="Wu W.L."/>
            <person name="Hsu J.L."/>
            <person name="Lin Y.F."/>
            <person name="Huang M.D."/>
            <person name="Li C.Y."/>
            <person name="Huang L."/>
            <person name="Wang Z.W."/>
            <person name="Zhao X."/>
            <person name="Zhong W.Y."/>
            <person name="Peng D.H."/>
            <person name="Ahmad S."/>
            <person name="Lan S."/>
            <person name="Zhang J.S."/>
            <person name="Tsai W.C."/>
            <person name="Van de Peer Y."/>
            <person name="Liu Z.J."/>
        </authorList>
    </citation>
    <scope>NUCLEOTIDE SEQUENCE</scope>
    <source>
        <strain evidence="5">CP</strain>
    </source>
</reference>
<dbReference type="AlphaFoldDB" id="A0AAV9F8D7"/>
<organism evidence="5 6">
    <name type="scientific">Acorus calamus</name>
    <name type="common">Sweet flag</name>
    <dbReference type="NCBI Taxonomy" id="4465"/>
    <lineage>
        <taxon>Eukaryota</taxon>
        <taxon>Viridiplantae</taxon>
        <taxon>Streptophyta</taxon>
        <taxon>Embryophyta</taxon>
        <taxon>Tracheophyta</taxon>
        <taxon>Spermatophyta</taxon>
        <taxon>Magnoliopsida</taxon>
        <taxon>Liliopsida</taxon>
        <taxon>Acoraceae</taxon>
        <taxon>Acorus</taxon>
    </lineage>
</organism>
<dbReference type="Gene3D" id="3.40.50.1110">
    <property type="entry name" value="SGNH hydrolase"/>
    <property type="match status" value="1"/>
</dbReference>
<accession>A0AAV9F8D7</accession>
<name>A0AAV9F8D7_ACOCL</name>
<evidence type="ECO:0000313" key="5">
    <source>
        <dbReference type="EMBL" id="KAK1321812.1"/>
    </source>
</evidence>
<dbReference type="InterPro" id="IPR001087">
    <property type="entry name" value="GDSL"/>
</dbReference>
<comment type="caution">
    <text evidence="5">The sequence shown here is derived from an EMBL/GenBank/DDBJ whole genome shotgun (WGS) entry which is preliminary data.</text>
</comment>
<keyword evidence="3" id="KW-0443">Lipid metabolism</keyword>
<feature type="chain" id="PRO_5043698499" evidence="4">
    <location>
        <begin position="17"/>
        <end position="428"/>
    </location>
</feature>
<evidence type="ECO:0000256" key="3">
    <source>
        <dbReference type="ARBA" id="ARBA00022963"/>
    </source>
</evidence>
<evidence type="ECO:0000256" key="1">
    <source>
        <dbReference type="ARBA" id="ARBA00008668"/>
    </source>
</evidence>
<keyword evidence="4" id="KW-0732">Signal</keyword>
<proteinExistence type="inferred from homology"/>
<dbReference type="Pfam" id="PF00657">
    <property type="entry name" value="Lipase_GDSL"/>
    <property type="match status" value="2"/>
</dbReference>
<keyword evidence="6" id="KW-1185">Reference proteome</keyword>
<evidence type="ECO:0000256" key="4">
    <source>
        <dbReference type="SAM" id="SignalP"/>
    </source>
</evidence>
<dbReference type="InterPro" id="IPR036514">
    <property type="entry name" value="SGNH_hydro_sf"/>
</dbReference>
<dbReference type="Proteomes" id="UP001180020">
    <property type="component" value="Unassembled WGS sequence"/>
</dbReference>